<accession>A0A0P7HX38</accession>
<proteinExistence type="predicted"/>
<keyword evidence="2" id="KW-1185">Reference proteome</keyword>
<dbReference type="AlphaFoldDB" id="A0A0P7HX38"/>
<organism evidence="1 2">
    <name type="scientific">Halolamina pelagica</name>
    <dbReference type="NCBI Taxonomy" id="699431"/>
    <lineage>
        <taxon>Archaea</taxon>
        <taxon>Methanobacteriati</taxon>
        <taxon>Methanobacteriota</taxon>
        <taxon>Stenosarchaea group</taxon>
        <taxon>Halobacteria</taxon>
        <taxon>Halobacteriales</taxon>
        <taxon>Haloferacaceae</taxon>
    </lineage>
</organism>
<comment type="caution">
    <text evidence="1">The sequence shown here is derived from an EMBL/GenBank/DDBJ whole genome shotgun (WGS) entry which is preliminary data.</text>
</comment>
<evidence type="ECO:0000313" key="2">
    <source>
        <dbReference type="Proteomes" id="UP000050535"/>
    </source>
</evidence>
<sequence length="36" mass="4015">MVGLGPFRIQCELELLVPVELIASFRERIIPITCTG</sequence>
<evidence type="ECO:0000313" key="1">
    <source>
        <dbReference type="EMBL" id="KPN28954.1"/>
    </source>
</evidence>
<gene>
    <name evidence="1" type="ORF">SY89_03188</name>
</gene>
<protein>
    <submittedName>
        <fullName evidence="1">Uncharacterized protein</fullName>
    </submittedName>
</protein>
<reference evidence="2" key="1">
    <citation type="submission" date="2013-11" db="EMBL/GenBank/DDBJ databases">
        <authorList>
            <person name="Hoang H.T."/>
            <person name="Killian M.L."/>
            <person name="Madson D.M."/>
            <person name="Arruda P.H.E."/>
            <person name="Sun D."/>
            <person name="Schwartz K.J."/>
            <person name="Yoon K."/>
        </authorList>
    </citation>
    <scope>NUCLEOTIDE SEQUENCE [LARGE SCALE GENOMIC DNA]</scope>
    <source>
        <strain evidence="2">CDK2</strain>
    </source>
</reference>
<dbReference type="Proteomes" id="UP000050535">
    <property type="component" value="Unassembled WGS sequence"/>
</dbReference>
<dbReference type="EMBL" id="LGUC01000002">
    <property type="protein sequence ID" value="KPN28954.1"/>
    <property type="molecule type" value="Genomic_DNA"/>
</dbReference>
<name>A0A0P7HX38_9EURY</name>